<evidence type="ECO:0000313" key="2">
    <source>
        <dbReference type="Proteomes" id="UP000516444"/>
    </source>
</evidence>
<dbReference type="Proteomes" id="UP000516444">
    <property type="component" value="Chromosome"/>
</dbReference>
<organism evidence="1 2">
    <name type="scientific">Streptomyces aurantiacus</name>
    <dbReference type="NCBI Taxonomy" id="47760"/>
    <lineage>
        <taxon>Bacteria</taxon>
        <taxon>Bacillati</taxon>
        <taxon>Actinomycetota</taxon>
        <taxon>Actinomycetes</taxon>
        <taxon>Kitasatosporales</taxon>
        <taxon>Streptomycetaceae</taxon>
        <taxon>Streptomyces</taxon>
        <taxon>Streptomyces aurantiacus group</taxon>
    </lineage>
</organism>
<gene>
    <name evidence="1" type="ORF">GCM10017557_48020</name>
</gene>
<proteinExistence type="predicted"/>
<dbReference type="OrthoDB" id="4142474at2"/>
<name>A0A7G1P2G2_9ACTN</name>
<dbReference type="AlphaFoldDB" id="A0A7G1P2G2"/>
<dbReference type="EMBL" id="AP023440">
    <property type="protein sequence ID" value="BCL29943.1"/>
    <property type="molecule type" value="Genomic_DNA"/>
</dbReference>
<evidence type="ECO:0000313" key="1">
    <source>
        <dbReference type="EMBL" id="BCL29943.1"/>
    </source>
</evidence>
<reference evidence="1 2" key="1">
    <citation type="journal article" date="2014" name="Int. J. Syst. Evol. Microbiol.">
        <title>Complete genome sequence of Corynebacterium casei LMG S-19264T (=DSM 44701T), isolated from a smear-ripened cheese.</title>
        <authorList>
            <consortium name="US DOE Joint Genome Institute (JGI-PGF)"/>
            <person name="Walter F."/>
            <person name="Albersmeier A."/>
            <person name="Kalinowski J."/>
            <person name="Ruckert C."/>
        </authorList>
    </citation>
    <scope>NUCLEOTIDE SEQUENCE [LARGE SCALE GENOMIC DNA]</scope>
    <source>
        <strain evidence="1 2">JCM 4677</strain>
    </source>
</reference>
<dbReference type="KEGG" id="sgm:GCM10017557_48020"/>
<keyword evidence="2" id="KW-1185">Reference proteome</keyword>
<accession>A0A7G1P2G2</accession>
<protein>
    <submittedName>
        <fullName evidence="1">Uncharacterized protein</fullName>
    </submittedName>
</protein>
<dbReference type="RefSeq" id="WP_055509322.1">
    <property type="nucleotide sequence ID" value="NZ_AP023440.1"/>
</dbReference>
<sequence length="251" mass="26513">MSPAADSANTLHVSPADGTLPPLWFLAPEGFFALPIAATAEERSERALSFVRELYSRGDESIWEPAAPYYAAVAELMGDTGVSYAAMGLFSTAEEETEETGAADGEVVRHEPSDGVAQCALSIAIAPTDQAEPDPDVIAQGILATLSNDPYNDAIWLDLPCGPAVSCITVREYSLGPEVTASGEETSLVTGQIQVHVPFPTGPFTAVFTLYTASMDQWSEIYGLMTAVLQTVSFVDPMEEPSANTIASPSS</sequence>